<evidence type="ECO:0000313" key="1">
    <source>
        <dbReference type="EMBL" id="AGU53301.1"/>
    </source>
</evidence>
<dbReference type="AlphaFoldDB" id="T1XL76"/>
<gene>
    <name evidence="1" type="ORF">VAPA_2c07440</name>
</gene>
<sequence length="26" mass="2875">MGAPIRKPEGYRTAKTTFGFNLNASF</sequence>
<accession>T1XL76</accession>
<dbReference type="Proteomes" id="UP000016223">
    <property type="component" value="Chromosome 2"/>
</dbReference>
<dbReference type="HOGENOM" id="CLU_3417137_0_0_4"/>
<name>T1XL76_VARPD</name>
<dbReference type="EMBL" id="CP003912">
    <property type="protein sequence ID" value="AGU53301.1"/>
    <property type="molecule type" value="Genomic_DNA"/>
</dbReference>
<dbReference type="KEGG" id="vpd:VAPA_2c07440"/>
<proteinExistence type="predicted"/>
<protein>
    <submittedName>
        <fullName evidence="1">Uncharacterized protein</fullName>
    </submittedName>
</protein>
<organism evidence="1 2">
    <name type="scientific">Variovorax paradoxus B4</name>
    <dbReference type="NCBI Taxonomy" id="1246301"/>
    <lineage>
        <taxon>Bacteria</taxon>
        <taxon>Pseudomonadati</taxon>
        <taxon>Pseudomonadota</taxon>
        <taxon>Betaproteobacteria</taxon>
        <taxon>Burkholderiales</taxon>
        <taxon>Comamonadaceae</taxon>
        <taxon>Variovorax</taxon>
    </lineage>
</organism>
<evidence type="ECO:0000313" key="2">
    <source>
        <dbReference type="Proteomes" id="UP000016223"/>
    </source>
</evidence>
<reference evidence="1 2" key="1">
    <citation type="submission" date="2012-10" db="EMBL/GenBank/DDBJ databases">
        <title>Genome sequence of Variovorax paradoxus B4.</title>
        <authorList>
            <person name="Schuldes J."/>
            <person name="Brandt U."/>
            <person name="Hiessl S."/>
            <person name="Wuebbeler J.H."/>
            <person name="Thuermer A."/>
            <person name="Steinbuechel A."/>
            <person name="Daniel R."/>
        </authorList>
    </citation>
    <scope>NUCLEOTIDE SEQUENCE [LARGE SCALE GENOMIC DNA]</scope>
    <source>
        <strain evidence="1 2">B4</strain>
    </source>
</reference>